<gene>
    <name evidence="1" type="ORF">BV25DRAFT_1874998</name>
</gene>
<sequence length="486" mass="52664">MSQPSDMRKFDEGLSSTSEEELELRSHRTRSFVENFAISFVTLNFMGSVRSSFFLGLLAGGARVVCTSLFVSVAFSSLTAFVMARIYYGLPFSGSVYTWLAATLTSKQARYFAFAVVCWSTSAWIIFITVTGQSAANHIQSQLAMWDIEFPGGISNDNITWRTTVWAMSEGLLLLSVAMNYLPTKAYSSVFKFSTALMILDFLLCAIWLPINAHHARHDGSRSAKEVFTMAYEGTGAPGPWNWMLSFLFSVLIFVGYNTPGYVAEDSKIASVAAGRGILTSMASTAVIGFTATFLFFLCTIYSDTISLNVPRTLSHIYALGLGNYPRVFMTVVAAASYIMTTTLIIVTGSRLAFSFALDVVLPPSEWIRKVTEDGQPRNAVTAVFGLSAALLCTLVPSQAVFTAILLFGTRATIAACGVSVLLRLTMTRVSSPSRHGSTSVDVEGGSPLSTSSGMESSFGLSARRPSKGENDERLTAPEDDSSKDL</sequence>
<dbReference type="Proteomes" id="UP000814140">
    <property type="component" value="Unassembled WGS sequence"/>
</dbReference>
<organism evidence="1 2">
    <name type="scientific">Artomyces pyxidatus</name>
    <dbReference type="NCBI Taxonomy" id="48021"/>
    <lineage>
        <taxon>Eukaryota</taxon>
        <taxon>Fungi</taxon>
        <taxon>Dikarya</taxon>
        <taxon>Basidiomycota</taxon>
        <taxon>Agaricomycotina</taxon>
        <taxon>Agaricomycetes</taxon>
        <taxon>Russulales</taxon>
        <taxon>Auriscalpiaceae</taxon>
        <taxon>Artomyces</taxon>
    </lineage>
</organism>
<evidence type="ECO:0000313" key="1">
    <source>
        <dbReference type="EMBL" id="KAI0069314.1"/>
    </source>
</evidence>
<name>A0ACB8TLM7_9AGAM</name>
<reference evidence="1" key="2">
    <citation type="journal article" date="2022" name="New Phytol.">
        <title>Evolutionary transition to the ectomycorrhizal habit in the genomes of a hyperdiverse lineage of mushroom-forming fungi.</title>
        <authorList>
            <person name="Looney B."/>
            <person name="Miyauchi S."/>
            <person name="Morin E."/>
            <person name="Drula E."/>
            <person name="Courty P.E."/>
            <person name="Kohler A."/>
            <person name="Kuo A."/>
            <person name="LaButti K."/>
            <person name="Pangilinan J."/>
            <person name="Lipzen A."/>
            <person name="Riley R."/>
            <person name="Andreopoulos W."/>
            <person name="He G."/>
            <person name="Johnson J."/>
            <person name="Nolan M."/>
            <person name="Tritt A."/>
            <person name="Barry K.W."/>
            <person name="Grigoriev I.V."/>
            <person name="Nagy L.G."/>
            <person name="Hibbett D."/>
            <person name="Henrissat B."/>
            <person name="Matheny P.B."/>
            <person name="Labbe J."/>
            <person name="Martin F.M."/>
        </authorList>
    </citation>
    <scope>NUCLEOTIDE SEQUENCE</scope>
    <source>
        <strain evidence="1">HHB10654</strain>
    </source>
</reference>
<reference evidence="1" key="1">
    <citation type="submission" date="2021-03" db="EMBL/GenBank/DDBJ databases">
        <authorList>
            <consortium name="DOE Joint Genome Institute"/>
            <person name="Ahrendt S."/>
            <person name="Looney B.P."/>
            <person name="Miyauchi S."/>
            <person name="Morin E."/>
            <person name="Drula E."/>
            <person name="Courty P.E."/>
            <person name="Chicoki N."/>
            <person name="Fauchery L."/>
            <person name="Kohler A."/>
            <person name="Kuo A."/>
            <person name="Labutti K."/>
            <person name="Pangilinan J."/>
            <person name="Lipzen A."/>
            <person name="Riley R."/>
            <person name="Andreopoulos W."/>
            <person name="He G."/>
            <person name="Johnson J."/>
            <person name="Barry K.W."/>
            <person name="Grigoriev I.V."/>
            <person name="Nagy L."/>
            <person name="Hibbett D."/>
            <person name="Henrissat B."/>
            <person name="Matheny P.B."/>
            <person name="Labbe J."/>
            <person name="Martin F."/>
        </authorList>
    </citation>
    <scope>NUCLEOTIDE SEQUENCE</scope>
    <source>
        <strain evidence="1">HHB10654</strain>
    </source>
</reference>
<accession>A0ACB8TLM7</accession>
<evidence type="ECO:0000313" key="2">
    <source>
        <dbReference type="Proteomes" id="UP000814140"/>
    </source>
</evidence>
<dbReference type="EMBL" id="MU277187">
    <property type="protein sequence ID" value="KAI0069314.1"/>
    <property type="molecule type" value="Genomic_DNA"/>
</dbReference>
<protein>
    <submittedName>
        <fullName evidence="1">Uncharacterized protein</fullName>
    </submittedName>
</protein>
<keyword evidence="2" id="KW-1185">Reference proteome</keyword>
<comment type="caution">
    <text evidence="1">The sequence shown here is derived from an EMBL/GenBank/DDBJ whole genome shotgun (WGS) entry which is preliminary data.</text>
</comment>
<proteinExistence type="predicted"/>